<evidence type="ECO:0000313" key="3">
    <source>
        <dbReference type="Proteomes" id="UP001497497"/>
    </source>
</evidence>
<sequence>MTSVQSSPRPWMLLSVTFLFGVMMSSRPVTVEARYCFTGIITTETTSSGSVRQYCITGMTPDNISIGPLHTVYGNRSHGGIYGCSCELATGLKCCKVFIL</sequence>
<reference evidence="2 3" key="1">
    <citation type="submission" date="2024-04" db="EMBL/GenBank/DDBJ databases">
        <authorList>
            <consortium name="Genoscope - CEA"/>
            <person name="William W."/>
        </authorList>
    </citation>
    <scope>NUCLEOTIDE SEQUENCE [LARGE SCALE GENOMIC DNA]</scope>
</reference>
<accession>A0AAV2IT73</accession>
<keyword evidence="1" id="KW-0732">Signal</keyword>
<dbReference type="EMBL" id="CAXITT010001350">
    <property type="protein sequence ID" value="CAL1548439.1"/>
    <property type="molecule type" value="Genomic_DNA"/>
</dbReference>
<comment type="caution">
    <text evidence="2">The sequence shown here is derived from an EMBL/GenBank/DDBJ whole genome shotgun (WGS) entry which is preliminary data.</text>
</comment>
<protein>
    <submittedName>
        <fullName evidence="2">Uncharacterized protein</fullName>
    </submittedName>
</protein>
<dbReference type="AlphaFoldDB" id="A0AAV2IT73"/>
<feature type="signal peptide" evidence="1">
    <location>
        <begin position="1"/>
        <end position="33"/>
    </location>
</feature>
<feature type="chain" id="PRO_5043404957" evidence="1">
    <location>
        <begin position="34"/>
        <end position="100"/>
    </location>
</feature>
<proteinExistence type="predicted"/>
<keyword evidence="3" id="KW-1185">Reference proteome</keyword>
<evidence type="ECO:0000256" key="1">
    <source>
        <dbReference type="SAM" id="SignalP"/>
    </source>
</evidence>
<evidence type="ECO:0000313" key="2">
    <source>
        <dbReference type="EMBL" id="CAL1548439.1"/>
    </source>
</evidence>
<dbReference type="Proteomes" id="UP001497497">
    <property type="component" value="Unassembled WGS sequence"/>
</dbReference>
<organism evidence="2 3">
    <name type="scientific">Lymnaea stagnalis</name>
    <name type="common">Great pond snail</name>
    <name type="synonym">Helix stagnalis</name>
    <dbReference type="NCBI Taxonomy" id="6523"/>
    <lineage>
        <taxon>Eukaryota</taxon>
        <taxon>Metazoa</taxon>
        <taxon>Spiralia</taxon>
        <taxon>Lophotrochozoa</taxon>
        <taxon>Mollusca</taxon>
        <taxon>Gastropoda</taxon>
        <taxon>Heterobranchia</taxon>
        <taxon>Euthyneura</taxon>
        <taxon>Panpulmonata</taxon>
        <taxon>Hygrophila</taxon>
        <taxon>Lymnaeoidea</taxon>
        <taxon>Lymnaeidae</taxon>
        <taxon>Lymnaea</taxon>
    </lineage>
</organism>
<name>A0AAV2IT73_LYMST</name>
<gene>
    <name evidence="2" type="ORF">GSLYS_00021756001</name>
</gene>